<proteinExistence type="predicted"/>
<dbReference type="PANTHER" id="PTHR35083:SF1">
    <property type="entry name" value="RGD1565685 PROTEIN"/>
    <property type="match status" value="1"/>
</dbReference>
<evidence type="ECO:0000256" key="1">
    <source>
        <dbReference type="SAM" id="MobiDB-lite"/>
    </source>
</evidence>
<dbReference type="AlphaFoldDB" id="H2YLE4"/>
<dbReference type="Ensembl" id="ENSCSAVT00000006224.1">
    <property type="protein sequence ID" value="ENSCSAVP00000006146.1"/>
    <property type="gene ID" value="ENSCSAVG00000003669.1"/>
</dbReference>
<evidence type="ECO:0000313" key="3">
    <source>
        <dbReference type="Proteomes" id="UP000007875"/>
    </source>
</evidence>
<reference evidence="2" key="2">
    <citation type="submission" date="2025-08" db="UniProtKB">
        <authorList>
            <consortium name="Ensembl"/>
        </authorList>
    </citation>
    <scope>IDENTIFICATION</scope>
</reference>
<sequence length="252" mass="28892">MYEKILRIFKQGCRQVQKHGRNVKKTSRKDGSQCSTVVTGQSSNPSCSQDKSDIQDTIPRSVHYTISHQTQNWLKAVLALRIAREYVSPVLDEFVQDMHQELVQKHGRNVSLNQIAQFRENGEVPSLLRAWINDVRSFHRTPPSTGAIRRITDVTKWPTREGAWEIARVFMAQGFRTGSENDSASFDVSAVFNYIYRCRTFEGHIEDINIARNILKARNMAMHSPMSEFTEPQLQTCLDVVDSLFNDETLKS</sequence>
<evidence type="ECO:0000313" key="2">
    <source>
        <dbReference type="Ensembl" id="ENSCSAVP00000006146.1"/>
    </source>
</evidence>
<dbReference type="InParanoid" id="H2YLE4"/>
<dbReference type="InterPro" id="IPR027897">
    <property type="entry name" value="DUF4559"/>
</dbReference>
<dbReference type="PANTHER" id="PTHR35083">
    <property type="entry name" value="RGD1565685 PROTEIN"/>
    <property type="match status" value="1"/>
</dbReference>
<feature type="compositionally biased region" description="Polar residues" evidence="1">
    <location>
        <begin position="32"/>
        <end position="49"/>
    </location>
</feature>
<keyword evidence="3" id="KW-1185">Reference proteome</keyword>
<organism evidence="2 3">
    <name type="scientific">Ciona savignyi</name>
    <name type="common">Pacific transparent sea squirt</name>
    <dbReference type="NCBI Taxonomy" id="51511"/>
    <lineage>
        <taxon>Eukaryota</taxon>
        <taxon>Metazoa</taxon>
        <taxon>Chordata</taxon>
        <taxon>Tunicata</taxon>
        <taxon>Ascidiacea</taxon>
        <taxon>Phlebobranchia</taxon>
        <taxon>Cionidae</taxon>
        <taxon>Ciona</taxon>
    </lineage>
</organism>
<name>H2YLE4_CIOSA</name>
<dbReference type="Proteomes" id="UP000007875">
    <property type="component" value="Unassembled WGS sequence"/>
</dbReference>
<reference evidence="3" key="1">
    <citation type="submission" date="2003-08" db="EMBL/GenBank/DDBJ databases">
        <authorList>
            <person name="Birren B."/>
            <person name="Nusbaum C."/>
            <person name="Abebe A."/>
            <person name="Abouelleil A."/>
            <person name="Adekoya E."/>
            <person name="Ait-zahra M."/>
            <person name="Allen N."/>
            <person name="Allen T."/>
            <person name="An P."/>
            <person name="Anderson M."/>
            <person name="Anderson S."/>
            <person name="Arachchi H."/>
            <person name="Armbruster J."/>
            <person name="Bachantsang P."/>
            <person name="Baldwin J."/>
            <person name="Barry A."/>
            <person name="Bayul T."/>
            <person name="Blitshsteyn B."/>
            <person name="Bloom T."/>
            <person name="Blye J."/>
            <person name="Boguslavskiy L."/>
            <person name="Borowsky M."/>
            <person name="Boukhgalter B."/>
            <person name="Brunache A."/>
            <person name="Butler J."/>
            <person name="Calixte N."/>
            <person name="Calvo S."/>
            <person name="Camarata J."/>
            <person name="Campo K."/>
            <person name="Chang J."/>
            <person name="Cheshatsang Y."/>
            <person name="Citroen M."/>
            <person name="Collymore A."/>
            <person name="Considine T."/>
            <person name="Cook A."/>
            <person name="Cooke P."/>
            <person name="Corum B."/>
            <person name="Cuomo C."/>
            <person name="David R."/>
            <person name="Dawoe T."/>
            <person name="Degray S."/>
            <person name="Dodge S."/>
            <person name="Dooley K."/>
            <person name="Dorje P."/>
            <person name="Dorjee K."/>
            <person name="Dorris L."/>
            <person name="Duffey N."/>
            <person name="Dupes A."/>
            <person name="Elkins T."/>
            <person name="Engels R."/>
            <person name="Erickson J."/>
            <person name="Farina A."/>
            <person name="Faro S."/>
            <person name="Ferreira P."/>
            <person name="Fischer H."/>
            <person name="Fitzgerald M."/>
            <person name="Foley K."/>
            <person name="Gage D."/>
            <person name="Galagan J."/>
            <person name="Gearin G."/>
            <person name="Gnerre S."/>
            <person name="Gnirke A."/>
            <person name="Goyette A."/>
            <person name="Graham J."/>
            <person name="Grandbois E."/>
            <person name="Gyaltsen K."/>
            <person name="Hafez N."/>
            <person name="Hagopian D."/>
            <person name="Hagos B."/>
            <person name="Hall J."/>
            <person name="Hatcher B."/>
            <person name="Heller A."/>
            <person name="Higgins H."/>
            <person name="Honan T."/>
            <person name="Horn A."/>
            <person name="Houde N."/>
            <person name="Hughes L."/>
            <person name="Hulme W."/>
            <person name="Husby E."/>
            <person name="Iliev I."/>
            <person name="Jaffe D."/>
            <person name="Jones C."/>
            <person name="Kamal M."/>
            <person name="Kamat A."/>
            <person name="Kamvysselis M."/>
            <person name="Karlsson E."/>
            <person name="Kells C."/>
            <person name="Kieu A."/>
            <person name="Kisner P."/>
            <person name="Kodira C."/>
            <person name="Kulbokas E."/>
            <person name="Labutti K."/>
            <person name="Lama D."/>
            <person name="Landers T."/>
            <person name="Leger J."/>
            <person name="Levine S."/>
            <person name="Lewis D."/>
            <person name="Lewis T."/>
            <person name="Lindblad-toh K."/>
            <person name="Liu X."/>
            <person name="Lokyitsang T."/>
            <person name="Lokyitsang Y."/>
            <person name="Lucien O."/>
            <person name="Lui A."/>
            <person name="Ma L.J."/>
            <person name="Mabbitt R."/>
            <person name="Macdonald J."/>
            <person name="Maclean C."/>
            <person name="Major J."/>
            <person name="Manning J."/>
            <person name="Marabella R."/>
            <person name="Maru K."/>
            <person name="Matthews C."/>
            <person name="Mauceli E."/>
            <person name="Mccarthy M."/>
            <person name="Mcdonough S."/>
            <person name="Mcghee T."/>
            <person name="Meldrim J."/>
            <person name="Meneus L."/>
            <person name="Mesirov J."/>
            <person name="Mihalev A."/>
            <person name="Mihova T."/>
            <person name="Mikkelsen T."/>
            <person name="Mlenga V."/>
            <person name="Moru K."/>
            <person name="Mozes J."/>
            <person name="Mulrain L."/>
            <person name="Munson G."/>
            <person name="Naylor J."/>
            <person name="Newes C."/>
            <person name="Nguyen C."/>
            <person name="Nguyen N."/>
            <person name="Nguyen T."/>
            <person name="Nicol R."/>
            <person name="Nielsen C."/>
            <person name="Nizzari M."/>
            <person name="Norbu C."/>
            <person name="Norbu N."/>
            <person name="O'donnell P."/>
            <person name="Okoawo O."/>
            <person name="O'leary S."/>
            <person name="Omotosho B."/>
            <person name="O'neill K."/>
            <person name="Osman S."/>
            <person name="Parker S."/>
            <person name="Perrin D."/>
            <person name="Phunkhang P."/>
            <person name="Piqani B."/>
            <person name="Purcell S."/>
            <person name="Rachupka T."/>
            <person name="Ramasamy U."/>
            <person name="Rameau R."/>
            <person name="Ray V."/>
            <person name="Raymond C."/>
            <person name="Retta R."/>
            <person name="Richardson S."/>
            <person name="Rise C."/>
            <person name="Rodriguez J."/>
            <person name="Rogers J."/>
            <person name="Rogov P."/>
            <person name="Rutman M."/>
            <person name="Schupbach R."/>
            <person name="Seaman C."/>
            <person name="Settipalli S."/>
            <person name="Sharpe T."/>
            <person name="Sheridan J."/>
            <person name="Sherpa N."/>
            <person name="Shi J."/>
            <person name="Smirnov S."/>
            <person name="Smith C."/>
            <person name="Sougnez C."/>
            <person name="Spencer B."/>
            <person name="Stalker J."/>
            <person name="Stange-thomann N."/>
            <person name="Stavropoulos S."/>
            <person name="Stetson K."/>
            <person name="Stone C."/>
            <person name="Stone S."/>
            <person name="Stubbs M."/>
            <person name="Talamas J."/>
            <person name="Tchuinga P."/>
            <person name="Tenzing P."/>
            <person name="Tesfaye S."/>
            <person name="Theodore J."/>
            <person name="Thoulutsang Y."/>
            <person name="Topham K."/>
            <person name="Towey S."/>
            <person name="Tsamla T."/>
            <person name="Tsomo N."/>
            <person name="Vallee D."/>
            <person name="Vassiliev H."/>
            <person name="Venkataraman V."/>
            <person name="Vinson J."/>
            <person name="Vo A."/>
            <person name="Wade C."/>
            <person name="Wang S."/>
            <person name="Wangchuk T."/>
            <person name="Wangdi T."/>
            <person name="Whittaker C."/>
            <person name="Wilkinson J."/>
            <person name="Wu Y."/>
            <person name="Wyman D."/>
            <person name="Yadav S."/>
            <person name="Yang S."/>
            <person name="Yang X."/>
            <person name="Yeager S."/>
            <person name="Yee E."/>
            <person name="Young G."/>
            <person name="Zainoun J."/>
            <person name="Zembeck L."/>
            <person name="Zimmer A."/>
            <person name="Zody M."/>
            <person name="Lander E."/>
        </authorList>
    </citation>
    <scope>NUCLEOTIDE SEQUENCE [LARGE SCALE GENOMIC DNA]</scope>
</reference>
<dbReference type="HOGENOM" id="CLU_1104831_0_0_1"/>
<dbReference type="Pfam" id="PF15112">
    <property type="entry name" value="DUF4559"/>
    <property type="match status" value="1"/>
</dbReference>
<reference evidence="2" key="3">
    <citation type="submission" date="2025-09" db="UniProtKB">
        <authorList>
            <consortium name="Ensembl"/>
        </authorList>
    </citation>
    <scope>IDENTIFICATION</scope>
</reference>
<protein>
    <submittedName>
        <fullName evidence="2">Uncharacterized protein</fullName>
    </submittedName>
</protein>
<dbReference type="GeneTree" id="ENSGT00660000097133"/>
<feature type="region of interest" description="Disordered" evidence="1">
    <location>
        <begin position="19"/>
        <end position="53"/>
    </location>
</feature>
<accession>H2YLE4</accession>